<dbReference type="SMART" id="SM00813">
    <property type="entry name" value="Alpha-L-AF_C"/>
    <property type="match status" value="1"/>
</dbReference>
<dbReference type="InterPro" id="IPR010720">
    <property type="entry name" value="Alpha-L-AF_C"/>
</dbReference>
<dbReference type="PANTHER" id="PTHR31776">
    <property type="entry name" value="ALPHA-L-ARABINOFURANOSIDASE 1"/>
    <property type="match status" value="1"/>
</dbReference>
<dbReference type="SUPFAM" id="SSF49785">
    <property type="entry name" value="Galactose-binding domain-like"/>
    <property type="match status" value="1"/>
</dbReference>
<dbReference type="GO" id="GO:0046373">
    <property type="term" value="P:L-arabinose metabolic process"/>
    <property type="evidence" value="ECO:0007669"/>
    <property type="project" value="InterPro"/>
</dbReference>
<feature type="domain" description="Alpha-L-arabinofuranosidase C-terminal" evidence="2">
    <location>
        <begin position="307"/>
        <end position="613"/>
    </location>
</feature>
<dbReference type="PATRIC" id="fig|1411148.3.peg.1866"/>
<evidence type="ECO:0000259" key="2">
    <source>
        <dbReference type="SMART" id="SM00813"/>
    </source>
</evidence>
<proteinExistence type="predicted"/>
<dbReference type="GO" id="GO:0046556">
    <property type="term" value="F:alpha-L-arabinofuranosidase activity"/>
    <property type="evidence" value="ECO:0007669"/>
    <property type="project" value="InterPro"/>
</dbReference>
<sequence length="622" mass="66893">MNLRYAAALLAAGILGACRPEMPTTSTITIDLDRPTVAVDRDLYGVTSEAADGTVRPDEWSADMITNGSFEVDGPSATDSIAGWRALTTGSALTIDARAPLSETNRRSLLVRGGVVADVSRGAAAARGERFELTCYLHGTVGRSLTISLRDSLAGRMLAEPLRLTLPDAWTTLRHTFTATDSVCGATLVFETDSGASFGLDMVALFPQKTWRDRPMGLRTDLIEAITDLRPRFIRFSGRMMADDGSRRVTASEYTRLCQDLNIHPVMIKADESGPKYLMDADLMMTQSDLFTSDSVGRYSSSATYADAFGTSGTDDAGTMRAAVGEAAFLIGVERRPGCVRGLSYTPLIGTPSTGGLLLAGMGRLVRTPSYYVWQLFADHRGRRLLTTNVTTARKPLLTYGKASVAVVGDAFAVESADTLRGSSSRTYNGSLSARLMRKMNGASGSVRLRIRDNGRTGALRDAIVFELTDSTVCLIHESGTLDRILAGPIEIMRSPGWMEAKVECVDEAIRGYINNVRVIEAAAPSRPSLVAVATSDPNSGTIILKVANTTQHDERTALRIEGGSVATSAHIVSLAAPPTARNTPLQPTAVMPVIRNVRLPRWPMVYVFPANSVTILTLKMQ</sequence>
<evidence type="ECO:0000256" key="1">
    <source>
        <dbReference type="ARBA" id="ARBA00023180"/>
    </source>
</evidence>
<organism evidence="3 4">
    <name type="scientific">Tannerella sp. oral taxon BU063 isolate Cell 2</name>
    <dbReference type="NCBI Taxonomy" id="1411148"/>
    <lineage>
        <taxon>Bacteria</taxon>
        <taxon>Pseudomonadati</taxon>
        <taxon>Bacteroidota</taxon>
        <taxon>Bacteroidia</taxon>
        <taxon>Bacteroidales</taxon>
        <taxon>Tannerellaceae</taxon>
        <taxon>Tannerella</taxon>
    </lineage>
</organism>
<dbReference type="PANTHER" id="PTHR31776:SF0">
    <property type="entry name" value="ALPHA-L-ARABINOFURANOSIDASE 1"/>
    <property type="match status" value="1"/>
</dbReference>
<reference evidence="3 4" key="1">
    <citation type="submission" date="2013-11" db="EMBL/GenBank/DDBJ databases">
        <title>Single cell genomics of uncultured Tannerella BU063 (oral taxon 286).</title>
        <authorList>
            <person name="Beall C.J."/>
            <person name="Campbell A.G."/>
            <person name="Griffen A.L."/>
            <person name="Podar M."/>
            <person name="Leys E.J."/>
        </authorList>
    </citation>
    <scope>NUCLEOTIDE SEQUENCE [LARGE SCALE GENOMIC DNA]</scope>
    <source>
        <strain evidence="3">Cell 2</strain>
    </source>
</reference>
<dbReference type="PROSITE" id="PS51257">
    <property type="entry name" value="PROKAR_LIPOPROTEIN"/>
    <property type="match status" value="1"/>
</dbReference>
<dbReference type="Gene3D" id="2.60.120.260">
    <property type="entry name" value="Galactose-binding domain-like"/>
    <property type="match status" value="1"/>
</dbReference>
<dbReference type="Pfam" id="PF06964">
    <property type="entry name" value="Alpha-L-AF_C"/>
    <property type="match status" value="1"/>
</dbReference>
<name>W2C1R1_9BACT</name>
<keyword evidence="1" id="KW-0325">Glycoprotein</keyword>
<accession>W2C1R1</accession>
<dbReference type="EMBL" id="AYUF01000491">
    <property type="protein sequence ID" value="ETK01129.1"/>
    <property type="molecule type" value="Genomic_DNA"/>
</dbReference>
<dbReference type="InterPro" id="IPR051563">
    <property type="entry name" value="Glycosyl_Hydrolase_51"/>
</dbReference>
<comment type="caution">
    <text evidence="3">The sequence shown here is derived from an EMBL/GenBank/DDBJ whole genome shotgun (WGS) entry which is preliminary data.</text>
</comment>
<dbReference type="InterPro" id="IPR008979">
    <property type="entry name" value="Galactose-bd-like_sf"/>
</dbReference>
<dbReference type="Gene3D" id="2.60.40.1180">
    <property type="entry name" value="Golgi alpha-mannosidase II"/>
    <property type="match status" value="1"/>
</dbReference>
<dbReference type="AlphaFoldDB" id="W2C1R1"/>
<evidence type="ECO:0000313" key="3">
    <source>
        <dbReference type="EMBL" id="ETK01129.1"/>
    </source>
</evidence>
<protein>
    <recommendedName>
        <fullName evidence="2">Alpha-L-arabinofuranosidase C-terminal domain-containing protein</fullName>
    </recommendedName>
</protein>
<dbReference type="Proteomes" id="UP000018837">
    <property type="component" value="Unassembled WGS sequence"/>
</dbReference>
<gene>
    <name evidence="3" type="ORF">N425_11425</name>
</gene>
<evidence type="ECO:0000313" key="4">
    <source>
        <dbReference type="Proteomes" id="UP000018837"/>
    </source>
</evidence>
<dbReference type="InterPro" id="IPR013780">
    <property type="entry name" value="Glyco_hydro_b"/>
</dbReference>